<protein>
    <recommendedName>
        <fullName evidence="4">G-protein coupled receptors family 1 profile domain-containing protein</fullName>
    </recommendedName>
</protein>
<evidence type="ECO:0008006" key="4">
    <source>
        <dbReference type="Google" id="ProtNLM"/>
    </source>
</evidence>
<reference evidence="3" key="1">
    <citation type="submission" date="2017-01" db="EMBL/GenBank/DDBJ databases">
        <title>Comparative genomics of anhydrobiosis in the tardigrade Hypsibius dujardini.</title>
        <authorList>
            <person name="Yoshida Y."/>
            <person name="Koutsovoulos G."/>
            <person name="Laetsch D."/>
            <person name="Stevens L."/>
            <person name="Kumar S."/>
            <person name="Horikawa D."/>
            <person name="Ishino K."/>
            <person name="Komine S."/>
            <person name="Tomita M."/>
            <person name="Blaxter M."/>
            <person name="Arakawa K."/>
        </authorList>
    </citation>
    <scope>NUCLEOTIDE SEQUENCE [LARGE SCALE GENOMIC DNA]</scope>
    <source>
        <strain evidence="3">Z151</strain>
    </source>
</reference>
<dbReference type="AlphaFoldDB" id="A0A1W0X7V1"/>
<name>A0A1W0X7V1_HYPEX</name>
<keyword evidence="1" id="KW-0812">Transmembrane</keyword>
<dbReference type="SUPFAM" id="SSF81321">
    <property type="entry name" value="Family A G protein-coupled receptor-like"/>
    <property type="match status" value="1"/>
</dbReference>
<evidence type="ECO:0000313" key="3">
    <source>
        <dbReference type="Proteomes" id="UP000192578"/>
    </source>
</evidence>
<sequence>MSTYSWCEAYKLDNCTVWRGTHWQWSFMTTGGILFILAVVAANLLNLLAFHGWRAKSPYILFHVSLATSSIVSSVFASISPISRSINWGIPSTLSFKISTAAFIIQFTSTVNDAFISIDRWLSVQYAVNGIRRPSVIVVTVGADTDFIAIAHTTHHAPC</sequence>
<evidence type="ECO:0000256" key="1">
    <source>
        <dbReference type="SAM" id="Phobius"/>
    </source>
</evidence>
<keyword evidence="1" id="KW-1133">Transmembrane helix</keyword>
<dbReference type="EMBL" id="MTYJ01000010">
    <property type="protein sequence ID" value="OQV23609.1"/>
    <property type="molecule type" value="Genomic_DNA"/>
</dbReference>
<feature type="transmembrane region" description="Helical" evidence="1">
    <location>
        <begin position="27"/>
        <end position="48"/>
    </location>
</feature>
<evidence type="ECO:0000313" key="2">
    <source>
        <dbReference type="EMBL" id="OQV23609.1"/>
    </source>
</evidence>
<accession>A0A1W0X7V1</accession>
<organism evidence="2 3">
    <name type="scientific">Hypsibius exemplaris</name>
    <name type="common">Freshwater tardigrade</name>
    <dbReference type="NCBI Taxonomy" id="2072580"/>
    <lineage>
        <taxon>Eukaryota</taxon>
        <taxon>Metazoa</taxon>
        <taxon>Ecdysozoa</taxon>
        <taxon>Tardigrada</taxon>
        <taxon>Eutardigrada</taxon>
        <taxon>Parachela</taxon>
        <taxon>Hypsibioidea</taxon>
        <taxon>Hypsibiidae</taxon>
        <taxon>Hypsibius</taxon>
    </lineage>
</organism>
<keyword evidence="1" id="KW-0472">Membrane</keyword>
<gene>
    <name evidence="2" type="ORF">BV898_02354</name>
</gene>
<keyword evidence="3" id="KW-1185">Reference proteome</keyword>
<proteinExistence type="predicted"/>
<feature type="transmembrane region" description="Helical" evidence="1">
    <location>
        <begin position="60"/>
        <end position="79"/>
    </location>
</feature>
<dbReference type="Proteomes" id="UP000192578">
    <property type="component" value="Unassembled WGS sequence"/>
</dbReference>
<comment type="caution">
    <text evidence="2">The sequence shown here is derived from an EMBL/GenBank/DDBJ whole genome shotgun (WGS) entry which is preliminary data.</text>
</comment>